<evidence type="ECO:0000256" key="6">
    <source>
        <dbReference type="ARBA" id="ARBA00048573"/>
    </source>
</evidence>
<keyword evidence="3 7" id="KW-0547">Nucleotide-binding</keyword>
<dbReference type="AlphaFoldDB" id="A0A0G1W360"/>
<dbReference type="NCBIfam" id="TIGR00499">
    <property type="entry name" value="lysS_bact"/>
    <property type="match status" value="1"/>
</dbReference>
<dbReference type="Pfam" id="PF03483">
    <property type="entry name" value="B3_4"/>
    <property type="match status" value="1"/>
</dbReference>
<dbReference type="GO" id="GO:0000049">
    <property type="term" value="F:tRNA binding"/>
    <property type="evidence" value="ECO:0007669"/>
    <property type="project" value="TreeGrafter"/>
</dbReference>
<reference evidence="10 11" key="1">
    <citation type="journal article" date="2015" name="Nature">
        <title>rRNA introns, odd ribosomes, and small enigmatic genomes across a large radiation of phyla.</title>
        <authorList>
            <person name="Brown C.T."/>
            <person name="Hug L.A."/>
            <person name="Thomas B.C."/>
            <person name="Sharon I."/>
            <person name="Castelle C.J."/>
            <person name="Singh A."/>
            <person name="Wilkins M.J."/>
            <person name="Williams K.H."/>
            <person name="Banfield J.F."/>
        </authorList>
    </citation>
    <scope>NUCLEOTIDE SEQUENCE [LARGE SCALE GENOMIC DNA]</scope>
</reference>
<feature type="domain" description="Aminoacyl-transfer RNA synthetases class-II family profile" evidence="9">
    <location>
        <begin position="164"/>
        <end position="487"/>
    </location>
</feature>
<dbReference type="HAMAP" id="MF_00252">
    <property type="entry name" value="Lys_tRNA_synth_class2"/>
    <property type="match status" value="1"/>
</dbReference>
<organism evidence="10 11">
    <name type="scientific">Candidatus Amesbacteria bacterium GW2011_GWC2_47_8</name>
    <dbReference type="NCBI Taxonomy" id="1618367"/>
    <lineage>
        <taxon>Bacteria</taxon>
        <taxon>Candidatus Amesiibacteriota</taxon>
    </lineage>
</organism>
<dbReference type="InterPro" id="IPR002313">
    <property type="entry name" value="Lys-tRNA-ligase_II"/>
</dbReference>
<dbReference type="Gene3D" id="3.30.930.10">
    <property type="entry name" value="Bira Bifunctional Protein, Domain 2"/>
    <property type="match status" value="1"/>
</dbReference>
<dbReference type="EC" id="6.1.1.6" evidence="7"/>
<dbReference type="GO" id="GO:0004824">
    <property type="term" value="F:lysine-tRNA ligase activity"/>
    <property type="evidence" value="ECO:0007669"/>
    <property type="project" value="UniProtKB-UniRule"/>
</dbReference>
<dbReference type="Gene3D" id="2.40.50.140">
    <property type="entry name" value="Nucleic acid-binding proteins"/>
    <property type="match status" value="1"/>
</dbReference>
<dbReference type="InterPro" id="IPR004364">
    <property type="entry name" value="Aa-tRNA-synt_II"/>
</dbReference>
<dbReference type="EMBL" id="LCOT01000003">
    <property type="protein sequence ID" value="KKU84828.1"/>
    <property type="molecule type" value="Genomic_DNA"/>
</dbReference>
<evidence type="ECO:0000256" key="4">
    <source>
        <dbReference type="ARBA" id="ARBA00022840"/>
    </source>
</evidence>
<dbReference type="GO" id="GO:0006430">
    <property type="term" value="P:lysyl-tRNA aminoacylation"/>
    <property type="evidence" value="ECO:0007669"/>
    <property type="project" value="UniProtKB-UniRule"/>
</dbReference>
<evidence type="ECO:0000313" key="11">
    <source>
        <dbReference type="Proteomes" id="UP000034265"/>
    </source>
</evidence>
<protein>
    <recommendedName>
        <fullName evidence="7">Lysine--tRNA ligase</fullName>
        <ecNumber evidence="7">6.1.1.6</ecNumber>
    </recommendedName>
    <alternativeName>
        <fullName evidence="7">Lysyl-tRNA synthetase</fullName>
        <shortName evidence="7">LysRS</shortName>
    </alternativeName>
</protein>
<comment type="subunit">
    <text evidence="7">Homodimer.</text>
</comment>
<dbReference type="InterPro" id="IPR020825">
    <property type="entry name" value="Phe-tRNA_synthase-like_B3/B4"/>
</dbReference>
<dbReference type="PATRIC" id="fig|1618367.3.peg.103"/>
<gene>
    <name evidence="7" type="primary">lysS</name>
    <name evidence="10" type="ORF">UY11_C0003G0039</name>
</gene>
<keyword evidence="7" id="KW-0963">Cytoplasm</keyword>
<dbReference type="CDD" id="cd00775">
    <property type="entry name" value="LysRS_core"/>
    <property type="match status" value="1"/>
</dbReference>
<dbReference type="Gene3D" id="3.50.40.10">
    <property type="entry name" value="Phenylalanyl-trna Synthetase, Chain B, domain 3"/>
    <property type="match status" value="1"/>
</dbReference>
<accession>A0A0G1W360</accession>
<dbReference type="InterPro" id="IPR005146">
    <property type="entry name" value="B3/B4_tRNA-bd"/>
</dbReference>
<dbReference type="InterPro" id="IPR045864">
    <property type="entry name" value="aa-tRNA-synth_II/BPL/LPL"/>
</dbReference>
<keyword evidence="7 8" id="KW-0460">Magnesium</keyword>
<comment type="cofactor">
    <cofactor evidence="7 8">
        <name>Mg(2+)</name>
        <dbReference type="ChEBI" id="CHEBI:18420"/>
    </cofactor>
    <text evidence="7 8">Binds 3 Mg(2+) ions per subunit.</text>
</comment>
<name>A0A0G1W360_9BACT</name>
<dbReference type="InterPro" id="IPR004365">
    <property type="entry name" value="NA-bd_OB_tRNA"/>
</dbReference>
<dbReference type="SUPFAM" id="SSF56037">
    <property type="entry name" value="PheT/TilS domain"/>
    <property type="match status" value="1"/>
</dbReference>
<keyword evidence="2 7" id="KW-0479">Metal-binding</keyword>
<evidence type="ECO:0000256" key="3">
    <source>
        <dbReference type="ARBA" id="ARBA00022741"/>
    </source>
</evidence>
<comment type="subcellular location">
    <subcellularLocation>
        <location evidence="7">Cytoplasm</location>
    </subcellularLocation>
</comment>
<dbReference type="Pfam" id="PF01336">
    <property type="entry name" value="tRNA_anti-codon"/>
    <property type="match status" value="1"/>
</dbReference>
<dbReference type="NCBIfam" id="NF001756">
    <property type="entry name" value="PRK00484.1"/>
    <property type="match status" value="1"/>
</dbReference>
<dbReference type="InterPro" id="IPR006195">
    <property type="entry name" value="aa-tRNA-synth_II"/>
</dbReference>
<dbReference type="PANTHER" id="PTHR42918">
    <property type="entry name" value="LYSYL-TRNA SYNTHETASE"/>
    <property type="match status" value="1"/>
</dbReference>
<keyword evidence="4 7" id="KW-0067">ATP-binding</keyword>
<dbReference type="InterPro" id="IPR018149">
    <property type="entry name" value="Lys-tRNA-synth_II_C"/>
</dbReference>
<keyword evidence="5 7" id="KW-0030">Aminoacyl-tRNA synthetase</keyword>
<evidence type="ECO:0000256" key="5">
    <source>
        <dbReference type="ARBA" id="ARBA00023146"/>
    </source>
</evidence>
<feature type="binding site" evidence="7">
    <location>
        <position position="406"/>
    </location>
    <ligand>
        <name>Mg(2+)</name>
        <dbReference type="ChEBI" id="CHEBI:18420"/>
        <label>2</label>
    </ligand>
</feature>
<dbReference type="GO" id="GO:0005524">
    <property type="term" value="F:ATP binding"/>
    <property type="evidence" value="ECO:0007669"/>
    <property type="project" value="UniProtKB-UniRule"/>
</dbReference>
<dbReference type="SUPFAM" id="SSF55681">
    <property type="entry name" value="Class II aaRS and biotin synthetases"/>
    <property type="match status" value="1"/>
</dbReference>
<dbReference type="GO" id="GO:0005829">
    <property type="term" value="C:cytosol"/>
    <property type="evidence" value="ECO:0007669"/>
    <property type="project" value="TreeGrafter"/>
</dbReference>
<dbReference type="PRINTS" id="PR00982">
    <property type="entry name" value="TRNASYNTHLYS"/>
</dbReference>
<dbReference type="CDD" id="cd04322">
    <property type="entry name" value="LysRS_N"/>
    <property type="match status" value="1"/>
</dbReference>
<evidence type="ECO:0000256" key="2">
    <source>
        <dbReference type="ARBA" id="ARBA00022723"/>
    </source>
</evidence>
<feature type="binding site" evidence="7">
    <location>
        <position position="406"/>
    </location>
    <ligand>
        <name>Mg(2+)</name>
        <dbReference type="ChEBI" id="CHEBI:18420"/>
        <label>1</label>
    </ligand>
</feature>
<dbReference type="PANTHER" id="PTHR42918:SF15">
    <property type="entry name" value="LYSINE--TRNA LIGASE, CHLOROPLASTIC_MITOCHONDRIAL"/>
    <property type="match status" value="1"/>
</dbReference>
<dbReference type="GO" id="GO:0004826">
    <property type="term" value="F:phenylalanine-tRNA ligase activity"/>
    <property type="evidence" value="ECO:0007669"/>
    <property type="project" value="InterPro"/>
</dbReference>
<sequence>MSISRLEEIRKIRLGKLAKLRRLGIDPYPPQSSLDLTSVVKARDAEGQTLSVAGRLWRWRQHGQVIFADLKDSTGQIQLLFQSKKLADKFDVLKLFDVGDFLAVSGEVIKTSAGEITIDVDKFELLSKSLRPLPDDWHGLKDVEDRFRKRYLDLLVNPEVKSRLEVRTKIISSIREFLDNKGFLEVETPTLQPIYGGGFAKPFVTHHNVLDCDFYLRISDEMYLKRLIVGGFEKVYEITKVFRNEGVDYDHNPEFTMFEAMIAFEDYEYGMDLIEEIFEHSAKKVLGKTKINFQGKELDVKRPWNRYKYVEAIQKFCQINPLDWKTLAEAKLAAKALNISSEKLKGLEKTSKIGEVIAFVFEEVVEEKLIEPTIIYDYPIEISPLAKKCSDPRFTQRFEMFAFGSELGNNYTELNDPVDLYQRFVEEKKREKAGFEEAHQTDYDYLEAIEHGFPPTCGIAIGIDRMVMLFTNAPSIKEVILFPTLRPENVVAKPKTSPSTKDYSISNEVRQKFPGISFAYTIIKGVKIKKLETELEKLKKLTVESKKSVTLAEVSEITSIRNYRTMLKTTGVDTGSRRPSPEALMRRIIQGKNLYNINTAVDAYNLAVLETNIGLGGFDLAKVSQPVVLRFSRSGEEMHLLGDEEKTKTKDGELVYADTDKLLTLDLNYRDIDATKITEKTKDVILFADGGPDISPDDVVSALKKGASYIQKFCGGQVGEIILVQ</sequence>
<comment type="caution">
    <text evidence="10">The sequence shown here is derived from an EMBL/GenBank/DDBJ whole genome shotgun (WGS) entry which is preliminary data.</text>
</comment>
<dbReference type="PROSITE" id="PS50862">
    <property type="entry name" value="AA_TRNA_LIGASE_II"/>
    <property type="match status" value="1"/>
</dbReference>
<evidence type="ECO:0000256" key="8">
    <source>
        <dbReference type="RuleBase" id="RU000336"/>
    </source>
</evidence>
<comment type="catalytic activity">
    <reaction evidence="6 7 8">
        <text>tRNA(Lys) + L-lysine + ATP = L-lysyl-tRNA(Lys) + AMP + diphosphate</text>
        <dbReference type="Rhea" id="RHEA:20792"/>
        <dbReference type="Rhea" id="RHEA-COMP:9696"/>
        <dbReference type="Rhea" id="RHEA-COMP:9697"/>
        <dbReference type="ChEBI" id="CHEBI:30616"/>
        <dbReference type="ChEBI" id="CHEBI:32551"/>
        <dbReference type="ChEBI" id="CHEBI:33019"/>
        <dbReference type="ChEBI" id="CHEBI:78442"/>
        <dbReference type="ChEBI" id="CHEBI:78529"/>
        <dbReference type="ChEBI" id="CHEBI:456215"/>
        <dbReference type="EC" id="6.1.1.6"/>
    </reaction>
</comment>
<evidence type="ECO:0000313" key="10">
    <source>
        <dbReference type="EMBL" id="KKU84828.1"/>
    </source>
</evidence>
<evidence type="ECO:0000259" key="9">
    <source>
        <dbReference type="PROSITE" id="PS50862"/>
    </source>
</evidence>
<proteinExistence type="inferred from homology"/>
<dbReference type="GO" id="GO:0000287">
    <property type="term" value="F:magnesium ion binding"/>
    <property type="evidence" value="ECO:0007669"/>
    <property type="project" value="UniProtKB-UniRule"/>
</dbReference>
<dbReference type="Pfam" id="PF00152">
    <property type="entry name" value="tRNA-synt_2"/>
    <property type="match status" value="1"/>
</dbReference>
<evidence type="ECO:0000256" key="7">
    <source>
        <dbReference type="HAMAP-Rule" id="MF_00252"/>
    </source>
</evidence>
<feature type="binding site" evidence="7">
    <location>
        <position position="399"/>
    </location>
    <ligand>
        <name>Mg(2+)</name>
        <dbReference type="ChEBI" id="CHEBI:18420"/>
        <label>1</label>
    </ligand>
</feature>
<keyword evidence="1 7" id="KW-0436">Ligase</keyword>
<evidence type="ECO:0000256" key="1">
    <source>
        <dbReference type="ARBA" id="ARBA00022598"/>
    </source>
</evidence>
<dbReference type="InterPro" id="IPR012340">
    <property type="entry name" value="NA-bd_OB-fold"/>
</dbReference>
<keyword evidence="7" id="KW-0648">Protein biosynthesis</keyword>
<dbReference type="Proteomes" id="UP000034265">
    <property type="component" value="Unassembled WGS sequence"/>
</dbReference>
<dbReference type="SMART" id="SM00873">
    <property type="entry name" value="B3_4"/>
    <property type="match status" value="1"/>
</dbReference>
<comment type="similarity">
    <text evidence="7">Belongs to the class-II aminoacyl-tRNA synthetase family.</text>
</comment>
<dbReference type="InterPro" id="IPR044136">
    <property type="entry name" value="Lys-tRNA-ligase_II_N"/>
</dbReference>
<dbReference type="SUPFAM" id="SSF50249">
    <property type="entry name" value="Nucleic acid-binding proteins"/>
    <property type="match status" value="1"/>
</dbReference>